<reference evidence="4" key="1">
    <citation type="submission" date="2015-06" db="EMBL/GenBank/DDBJ databases">
        <title>Complete genome sequence and metabolic analysis of phthalate degradation pathway in Gordonia sp. QH-11.</title>
        <authorList>
            <person name="Jin D."/>
            <person name="Kong X."/>
            <person name="Bai Z."/>
        </authorList>
    </citation>
    <scope>NUCLEOTIDE SEQUENCE [LARGE SCALE GENOMIC DNA]</scope>
    <source>
        <strain evidence="4">QH-11</strain>
    </source>
</reference>
<name>A0A0N9N683_9ACTN</name>
<dbReference type="STRING" id="1136941.ACH46_00485"/>
<dbReference type="PANTHER" id="PTHR46889">
    <property type="entry name" value="TRANSPOSASE INSF FOR INSERTION SEQUENCE IS3B-RELATED"/>
    <property type="match status" value="1"/>
</dbReference>
<dbReference type="KEGG" id="goq:ACH46_00485"/>
<evidence type="ECO:0000313" key="4">
    <source>
        <dbReference type="Proteomes" id="UP000063789"/>
    </source>
</evidence>
<proteinExistence type="predicted"/>
<dbReference type="GO" id="GO:0003676">
    <property type="term" value="F:nucleic acid binding"/>
    <property type="evidence" value="ECO:0007669"/>
    <property type="project" value="InterPro"/>
</dbReference>
<dbReference type="InterPro" id="IPR012337">
    <property type="entry name" value="RNaseH-like_sf"/>
</dbReference>
<evidence type="ECO:0000259" key="2">
    <source>
        <dbReference type="PROSITE" id="PS50994"/>
    </source>
</evidence>
<dbReference type="Gene3D" id="3.30.420.10">
    <property type="entry name" value="Ribonuclease H-like superfamily/Ribonuclease H"/>
    <property type="match status" value="1"/>
</dbReference>
<dbReference type="EMBL" id="CP011853">
    <property type="protein sequence ID" value="ALG83264.1"/>
    <property type="molecule type" value="Genomic_DNA"/>
</dbReference>
<accession>A0A0N9N683</accession>
<reference evidence="3 4" key="2">
    <citation type="journal article" date="2017" name="Int. J. Syst. Evol. Microbiol.">
        <title>Gordonia phthalatica sp. nov., a di-n-butyl phthalate-degrading bacterium isolated from activated sludge.</title>
        <authorList>
            <person name="Jin D."/>
            <person name="Kong X."/>
            <person name="Jia M."/>
            <person name="Yu X."/>
            <person name="Wang X."/>
            <person name="Zhuang X."/>
            <person name="Deng Y."/>
            <person name="Bai Z."/>
        </authorList>
    </citation>
    <scope>NUCLEOTIDE SEQUENCE [LARGE SCALE GENOMIC DNA]</scope>
    <source>
        <strain evidence="3 4">QH-11</strain>
    </source>
</reference>
<sequence>MPGLLHSTGSLRTPTEGQRCFHELTPPRAESEHSKWRQKIGDMIEAFFDASEQTYGYRRIHADLLDNGISIDDDTVRKIMRERGLTPCQPGPKRLVATIAADVGDLPDLVRRDFTAQAPGRKLCGDITYIKTWEGWLFLATVLDCFSKKVVGYAMSDRMTSDLVVAALDKAAENVPFIPKVTIFHSDRGSQYMSADFANCATMYGVKRSVGRTGVCYDNAWAESFNGTLKNECVNRKQYPTRERAIKDITRYIELRYNSRRRHSALDYSTPNRVESEWFSRNTAA</sequence>
<dbReference type="SUPFAM" id="SSF53098">
    <property type="entry name" value="Ribonuclease H-like"/>
    <property type="match status" value="1"/>
</dbReference>
<dbReference type="InterPro" id="IPR001584">
    <property type="entry name" value="Integrase_cat-core"/>
</dbReference>
<dbReference type="PROSITE" id="PS50994">
    <property type="entry name" value="INTEGRASE"/>
    <property type="match status" value="1"/>
</dbReference>
<dbReference type="Proteomes" id="UP000063789">
    <property type="component" value="Chromosome"/>
</dbReference>
<keyword evidence="4" id="KW-1185">Reference proteome</keyword>
<evidence type="ECO:0000313" key="3">
    <source>
        <dbReference type="EMBL" id="ALG83264.1"/>
    </source>
</evidence>
<dbReference type="Pfam" id="PF13276">
    <property type="entry name" value="HTH_21"/>
    <property type="match status" value="1"/>
</dbReference>
<dbReference type="InterPro" id="IPR036397">
    <property type="entry name" value="RNaseH_sf"/>
</dbReference>
<feature type="domain" description="Integrase catalytic" evidence="2">
    <location>
        <begin position="115"/>
        <end position="279"/>
    </location>
</feature>
<dbReference type="PANTHER" id="PTHR46889:SF4">
    <property type="entry name" value="TRANSPOSASE INSO FOR INSERTION SEQUENCE ELEMENT IS911B-RELATED"/>
    <property type="match status" value="1"/>
</dbReference>
<dbReference type="PATRIC" id="fig|1136941.3.peg.99"/>
<dbReference type="InterPro" id="IPR048020">
    <property type="entry name" value="Transpos_IS3"/>
</dbReference>
<protein>
    <recommendedName>
        <fullName evidence="2">Integrase catalytic domain-containing protein</fullName>
    </recommendedName>
</protein>
<dbReference type="NCBIfam" id="NF033516">
    <property type="entry name" value="transpos_IS3"/>
    <property type="match status" value="1"/>
</dbReference>
<comment type="function">
    <text evidence="1">Involved in the transposition of the insertion sequence.</text>
</comment>
<dbReference type="Pfam" id="PF13333">
    <property type="entry name" value="rve_2"/>
    <property type="match status" value="1"/>
</dbReference>
<dbReference type="GO" id="GO:0015074">
    <property type="term" value="P:DNA integration"/>
    <property type="evidence" value="ECO:0007669"/>
    <property type="project" value="InterPro"/>
</dbReference>
<dbReference type="InterPro" id="IPR025948">
    <property type="entry name" value="HTH-like_dom"/>
</dbReference>
<dbReference type="AlphaFoldDB" id="A0A0N9N683"/>
<dbReference type="Pfam" id="PF00665">
    <property type="entry name" value="rve"/>
    <property type="match status" value="1"/>
</dbReference>
<dbReference type="InterPro" id="IPR050900">
    <property type="entry name" value="Transposase_IS3/IS150/IS904"/>
</dbReference>
<organism evidence="3 4">
    <name type="scientific">Gordonia phthalatica</name>
    <dbReference type="NCBI Taxonomy" id="1136941"/>
    <lineage>
        <taxon>Bacteria</taxon>
        <taxon>Bacillati</taxon>
        <taxon>Actinomycetota</taxon>
        <taxon>Actinomycetes</taxon>
        <taxon>Mycobacteriales</taxon>
        <taxon>Gordoniaceae</taxon>
        <taxon>Gordonia</taxon>
    </lineage>
</organism>
<evidence type="ECO:0000256" key="1">
    <source>
        <dbReference type="ARBA" id="ARBA00002286"/>
    </source>
</evidence>
<gene>
    <name evidence="3" type="ORF">ACH46_00485</name>
</gene>